<proteinExistence type="predicted"/>
<dbReference type="Proteomes" id="UP001239111">
    <property type="component" value="Chromosome 1"/>
</dbReference>
<dbReference type="EMBL" id="CM056741">
    <property type="protein sequence ID" value="KAJ8684446.1"/>
    <property type="molecule type" value="Genomic_DNA"/>
</dbReference>
<sequence length="132" mass="14889">MKILLMILSILGLIALIRGDSDSEDLESYHLCLKEKNIKEGDIEKLQERDDPRLHCIMACVLEKEGVLKNDLINEVALKKDALSYAPKVEESKVSEIIDTCLDLGKDVKDICDKVNILTLCVEEEFEKLGTK</sequence>
<accession>A0ACC2PNR2</accession>
<evidence type="ECO:0000313" key="2">
    <source>
        <dbReference type="Proteomes" id="UP001239111"/>
    </source>
</evidence>
<gene>
    <name evidence="1" type="ORF">QAD02_020238</name>
</gene>
<evidence type="ECO:0000313" key="1">
    <source>
        <dbReference type="EMBL" id="KAJ8684446.1"/>
    </source>
</evidence>
<keyword evidence="2" id="KW-1185">Reference proteome</keyword>
<organism evidence="1 2">
    <name type="scientific">Eretmocerus hayati</name>
    <dbReference type="NCBI Taxonomy" id="131215"/>
    <lineage>
        <taxon>Eukaryota</taxon>
        <taxon>Metazoa</taxon>
        <taxon>Ecdysozoa</taxon>
        <taxon>Arthropoda</taxon>
        <taxon>Hexapoda</taxon>
        <taxon>Insecta</taxon>
        <taxon>Pterygota</taxon>
        <taxon>Neoptera</taxon>
        <taxon>Endopterygota</taxon>
        <taxon>Hymenoptera</taxon>
        <taxon>Apocrita</taxon>
        <taxon>Proctotrupomorpha</taxon>
        <taxon>Chalcidoidea</taxon>
        <taxon>Aphelinidae</taxon>
        <taxon>Aphelininae</taxon>
        <taxon>Eretmocerus</taxon>
    </lineage>
</organism>
<reference evidence="1" key="1">
    <citation type="submission" date="2023-04" db="EMBL/GenBank/DDBJ databases">
        <title>A chromosome-level genome assembly of the parasitoid wasp Eretmocerus hayati.</title>
        <authorList>
            <person name="Zhong Y."/>
            <person name="Liu S."/>
            <person name="Liu Y."/>
        </authorList>
    </citation>
    <scope>NUCLEOTIDE SEQUENCE</scope>
    <source>
        <strain evidence="1">ZJU_SS_LIU_2023</strain>
    </source>
</reference>
<comment type="caution">
    <text evidence="1">The sequence shown here is derived from an EMBL/GenBank/DDBJ whole genome shotgun (WGS) entry which is preliminary data.</text>
</comment>
<name>A0ACC2PNR2_9HYME</name>
<protein>
    <submittedName>
        <fullName evidence="1">Uncharacterized protein</fullName>
    </submittedName>
</protein>